<keyword evidence="1" id="KW-0812">Transmembrane</keyword>
<accession>A0A6C0KME1</accession>
<dbReference type="EMBL" id="MN740945">
    <property type="protein sequence ID" value="QHU19165.1"/>
    <property type="molecule type" value="Genomic_DNA"/>
</dbReference>
<protein>
    <submittedName>
        <fullName evidence="2">Uncharacterized protein</fullName>
    </submittedName>
</protein>
<proteinExistence type="predicted"/>
<name>A0A6C0KME1_9ZZZZ</name>
<dbReference type="AlphaFoldDB" id="A0A6C0KME1"/>
<evidence type="ECO:0000256" key="1">
    <source>
        <dbReference type="SAM" id="Phobius"/>
    </source>
</evidence>
<feature type="transmembrane region" description="Helical" evidence="1">
    <location>
        <begin position="34"/>
        <end position="54"/>
    </location>
</feature>
<reference evidence="2" key="1">
    <citation type="journal article" date="2020" name="Nature">
        <title>Giant virus diversity and host interactions through global metagenomics.</title>
        <authorList>
            <person name="Schulz F."/>
            <person name="Roux S."/>
            <person name="Paez-Espino D."/>
            <person name="Jungbluth S."/>
            <person name="Walsh D.A."/>
            <person name="Denef V.J."/>
            <person name="McMahon K.D."/>
            <person name="Konstantinidis K.T."/>
            <person name="Eloe-Fadrosh E.A."/>
            <person name="Kyrpides N.C."/>
            <person name="Woyke T."/>
        </authorList>
    </citation>
    <scope>NUCLEOTIDE SEQUENCE</scope>
    <source>
        <strain evidence="2">GVMAG-S-3300013014-104</strain>
    </source>
</reference>
<evidence type="ECO:0000313" key="2">
    <source>
        <dbReference type="EMBL" id="QHU19165.1"/>
    </source>
</evidence>
<keyword evidence="1" id="KW-1133">Transmembrane helix</keyword>
<keyword evidence="1" id="KW-0472">Membrane</keyword>
<organism evidence="2">
    <name type="scientific">viral metagenome</name>
    <dbReference type="NCBI Taxonomy" id="1070528"/>
    <lineage>
        <taxon>unclassified sequences</taxon>
        <taxon>metagenomes</taxon>
        <taxon>organismal metagenomes</taxon>
    </lineage>
</organism>
<sequence length="149" mass="17859">MNIIKNIDQYNEDYVYFCEPIKNNIMNEGNFIRIIYSSPIFVLNGIYIYILINYNSVDKYYNKFKCTFDIIKYKYVIDQIQIIEEGILKKANIIGKNPQFKIYEQFKNGNLKIFSDNIEKINNTFLLKISGIWETEYEYGITYKFLPIT</sequence>